<comment type="function">
    <text evidence="7">With S5 and S12 plays an important role in translational accuracy.</text>
</comment>
<evidence type="ECO:0000256" key="8">
    <source>
        <dbReference type="RuleBase" id="RU003699"/>
    </source>
</evidence>
<keyword evidence="2 7" id="KW-0699">rRNA-binding</keyword>
<dbReference type="GO" id="GO:0003735">
    <property type="term" value="F:structural constituent of ribosome"/>
    <property type="evidence" value="ECO:0007669"/>
    <property type="project" value="InterPro"/>
</dbReference>
<dbReference type="NCBIfam" id="NF003717">
    <property type="entry name" value="PRK05327.1"/>
    <property type="match status" value="1"/>
</dbReference>
<dbReference type="CDD" id="cd00165">
    <property type="entry name" value="S4"/>
    <property type="match status" value="1"/>
</dbReference>
<evidence type="ECO:0000313" key="12">
    <source>
        <dbReference type="Proteomes" id="UP000178812"/>
    </source>
</evidence>
<keyword evidence="4 7" id="KW-0689">Ribosomal protein</keyword>
<gene>
    <name evidence="7" type="primary">rpsD</name>
    <name evidence="11" type="ORF">A2125_01850</name>
</gene>
<dbReference type="Pfam" id="PF01479">
    <property type="entry name" value="S4"/>
    <property type="match status" value="1"/>
</dbReference>
<reference evidence="11 12" key="1">
    <citation type="journal article" date="2016" name="Nat. Commun.">
        <title>Thousands of microbial genomes shed light on interconnected biogeochemical processes in an aquifer system.</title>
        <authorList>
            <person name="Anantharaman K."/>
            <person name="Brown C.T."/>
            <person name="Hug L.A."/>
            <person name="Sharon I."/>
            <person name="Castelle C.J."/>
            <person name="Probst A.J."/>
            <person name="Thomas B.C."/>
            <person name="Singh A."/>
            <person name="Wilkins M.J."/>
            <person name="Karaoz U."/>
            <person name="Brodie E.L."/>
            <person name="Williams K.H."/>
            <person name="Hubbard S.S."/>
            <person name="Banfield J.F."/>
        </authorList>
    </citation>
    <scope>NUCLEOTIDE SEQUENCE [LARGE SCALE GENOMIC DNA]</scope>
</reference>
<dbReference type="GO" id="GO:0019843">
    <property type="term" value="F:rRNA binding"/>
    <property type="evidence" value="ECO:0007669"/>
    <property type="project" value="UniProtKB-UniRule"/>
</dbReference>
<dbReference type="AlphaFoldDB" id="A0A1F7WTI4"/>
<evidence type="ECO:0000256" key="3">
    <source>
        <dbReference type="ARBA" id="ARBA00022884"/>
    </source>
</evidence>
<dbReference type="InterPro" id="IPR036986">
    <property type="entry name" value="S4_RNA-bd_sf"/>
</dbReference>
<proteinExistence type="inferred from homology"/>
<dbReference type="InterPro" id="IPR022801">
    <property type="entry name" value="Ribosomal_uS4"/>
</dbReference>
<dbReference type="InterPro" id="IPR001912">
    <property type="entry name" value="Ribosomal_uS4_N"/>
</dbReference>
<evidence type="ECO:0000256" key="7">
    <source>
        <dbReference type="HAMAP-Rule" id="MF_01306"/>
    </source>
</evidence>
<dbReference type="Proteomes" id="UP000178812">
    <property type="component" value="Unassembled WGS sequence"/>
</dbReference>
<dbReference type="InterPro" id="IPR018079">
    <property type="entry name" value="Ribosomal_uS4_CS"/>
</dbReference>
<dbReference type="NCBIfam" id="TIGR01017">
    <property type="entry name" value="rpsD_bact"/>
    <property type="match status" value="1"/>
</dbReference>
<dbReference type="Gene3D" id="3.10.290.10">
    <property type="entry name" value="RNA-binding S4 domain"/>
    <property type="match status" value="1"/>
</dbReference>
<dbReference type="PANTHER" id="PTHR11831">
    <property type="entry name" value="30S 40S RIBOSOMAL PROTEIN"/>
    <property type="match status" value="1"/>
</dbReference>
<keyword evidence="3 7" id="KW-0694">RNA-binding</keyword>
<organism evidence="11 12">
    <name type="scientific">Candidatus Woesebacteria bacterium GWB1_43_5</name>
    <dbReference type="NCBI Taxonomy" id="1802474"/>
    <lineage>
        <taxon>Bacteria</taxon>
        <taxon>Candidatus Woeseibacteriota</taxon>
    </lineage>
</organism>
<dbReference type="PROSITE" id="PS50889">
    <property type="entry name" value="S4"/>
    <property type="match status" value="1"/>
</dbReference>
<dbReference type="SMART" id="SM01390">
    <property type="entry name" value="Ribosomal_S4"/>
    <property type="match status" value="1"/>
</dbReference>
<dbReference type="PANTHER" id="PTHR11831:SF4">
    <property type="entry name" value="SMALL RIBOSOMAL SUBUNIT PROTEIN US4M"/>
    <property type="match status" value="1"/>
</dbReference>
<evidence type="ECO:0000259" key="10">
    <source>
        <dbReference type="SMART" id="SM01390"/>
    </source>
</evidence>
<evidence type="ECO:0000256" key="5">
    <source>
        <dbReference type="ARBA" id="ARBA00023274"/>
    </source>
</evidence>
<evidence type="ECO:0000256" key="4">
    <source>
        <dbReference type="ARBA" id="ARBA00022980"/>
    </source>
</evidence>
<dbReference type="InterPro" id="IPR002942">
    <property type="entry name" value="S4_RNA-bd"/>
</dbReference>
<keyword evidence="5 7" id="KW-0687">Ribonucleoprotein</keyword>
<comment type="function">
    <text evidence="7">One of the primary rRNA binding proteins, it binds directly to 16S rRNA where it nucleates assembly of the body of the 30S subunit.</text>
</comment>
<evidence type="ECO:0000256" key="1">
    <source>
        <dbReference type="ARBA" id="ARBA00007465"/>
    </source>
</evidence>
<evidence type="ECO:0000313" key="11">
    <source>
        <dbReference type="EMBL" id="OGM06070.1"/>
    </source>
</evidence>
<dbReference type="SMART" id="SM00363">
    <property type="entry name" value="S4"/>
    <property type="match status" value="1"/>
</dbReference>
<dbReference type="PROSITE" id="PS00632">
    <property type="entry name" value="RIBOSOMAL_S4"/>
    <property type="match status" value="1"/>
</dbReference>
<evidence type="ECO:0000256" key="2">
    <source>
        <dbReference type="ARBA" id="ARBA00022730"/>
    </source>
</evidence>
<comment type="similarity">
    <text evidence="1 7 8">Belongs to the universal ribosomal protein uS4 family.</text>
</comment>
<comment type="subunit">
    <text evidence="7">Part of the 30S ribosomal subunit. Contacts protein S5. The interaction surface between S4 and S5 is involved in control of translational fidelity.</text>
</comment>
<feature type="domain" description="RNA-binding S4" evidence="9">
    <location>
        <begin position="96"/>
        <end position="153"/>
    </location>
</feature>
<accession>A0A1F7WTI4</accession>
<evidence type="ECO:0000256" key="6">
    <source>
        <dbReference type="ARBA" id="ARBA00035254"/>
    </source>
</evidence>
<dbReference type="FunFam" id="3.10.290.10:FF:000001">
    <property type="entry name" value="30S ribosomal protein S4"/>
    <property type="match status" value="1"/>
</dbReference>
<comment type="caution">
    <text evidence="11">The sequence shown here is derived from an EMBL/GenBank/DDBJ whole genome shotgun (WGS) entry which is preliminary data.</text>
</comment>
<dbReference type="HAMAP" id="MF_01306_B">
    <property type="entry name" value="Ribosomal_uS4_B"/>
    <property type="match status" value="1"/>
</dbReference>
<feature type="domain" description="Small ribosomal subunit protein uS4 N-terminal" evidence="10">
    <location>
        <begin position="3"/>
        <end position="95"/>
    </location>
</feature>
<dbReference type="Gene3D" id="1.10.1050.10">
    <property type="entry name" value="Ribosomal Protein S4 Delta 41, Chain A, domain 1"/>
    <property type="match status" value="1"/>
</dbReference>
<dbReference type="GO" id="GO:0006412">
    <property type="term" value="P:translation"/>
    <property type="evidence" value="ECO:0007669"/>
    <property type="project" value="UniProtKB-UniRule"/>
</dbReference>
<name>A0A1F7WTI4_9BACT</name>
<dbReference type="SUPFAM" id="SSF55174">
    <property type="entry name" value="Alpha-L RNA-binding motif"/>
    <property type="match status" value="1"/>
</dbReference>
<dbReference type="EMBL" id="MGFM01000005">
    <property type="protein sequence ID" value="OGM06070.1"/>
    <property type="molecule type" value="Genomic_DNA"/>
</dbReference>
<dbReference type="GO" id="GO:0015935">
    <property type="term" value="C:small ribosomal subunit"/>
    <property type="evidence" value="ECO:0007669"/>
    <property type="project" value="InterPro"/>
</dbReference>
<dbReference type="InterPro" id="IPR005709">
    <property type="entry name" value="Ribosomal_uS4_bac-type"/>
</dbReference>
<protein>
    <recommendedName>
        <fullName evidence="6 7">Small ribosomal subunit protein uS4</fullName>
    </recommendedName>
</protein>
<dbReference type="GO" id="GO:0042274">
    <property type="term" value="P:ribosomal small subunit biogenesis"/>
    <property type="evidence" value="ECO:0007669"/>
    <property type="project" value="TreeGrafter"/>
</dbReference>
<dbReference type="Pfam" id="PF00163">
    <property type="entry name" value="Ribosomal_S4"/>
    <property type="match status" value="1"/>
</dbReference>
<evidence type="ECO:0000259" key="9">
    <source>
        <dbReference type="SMART" id="SM00363"/>
    </source>
</evidence>
<sequence>MARYTGPKDRLSRREGLDLFGKGAKLTRLSVPPGQHGQKGFGGRVGRVSQYGRQLREKQKVKRIYGIYESQFRKYVNKALKSKGNTGEALLALLEKRLDNVVFRLGFAASRPAARQLVSHRHVLVNQKRVNIPSCQVRVGEAISLDAVAAEIPATKALLTNKEYKTPAWLARRAIVGKIVREPKRDDILEAISESDIVEFYSR</sequence>